<sequence length="276" mass="30020">MTSKPVDPYFDPGAPPPPIPLLTSQTDLYSTVHQTSLLAEEELLPADDSTSRRRSYHRSAVHFPYKKPDKLKFPSKTKNGSIPADVASESSATSDTSPESSSDESQSSESEEDQIRKPDGEAGRPRSGGYNLESELKWHPSDFKKLKTEPPYGSFVWRQGDNFRNSLPIIIAGRTASLCDNESYSPLDKITDTGYYGSGPRGKEGASGRTGETTSTRGTTGDDEEKGFSDEQVYLVRFVPQASQETTGRDEEAEGDEDEKNASGEVCTSSQAGDDG</sequence>
<dbReference type="OrthoDB" id="2686745at2759"/>
<feature type="compositionally biased region" description="Low complexity" evidence="1">
    <location>
        <begin position="87"/>
        <end position="108"/>
    </location>
</feature>
<name>A0A1C7M4C2_GRIFR</name>
<evidence type="ECO:0000256" key="1">
    <source>
        <dbReference type="SAM" id="MobiDB-lite"/>
    </source>
</evidence>
<dbReference type="STRING" id="5627.A0A1C7M4C2"/>
<proteinExistence type="predicted"/>
<feature type="compositionally biased region" description="Low complexity" evidence="1">
    <location>
        <begin position="207"/>
        <end position="219"/>
    </location>
</feature>
<feature type="region of interest" description="Disordered" evidence="1">
    <location>
        <begin position="191"/>
        <end position="276"/>
    </location>
</feature>
<protein>
    <submittedName>
        <fullName evidence="2">Uncharacterized protein</fullName>
    </submittedName>
</protein>
<accession>A0A1C7M4C2</accession>
<feature type="compositionally biased region" description="Polar residues" evidence="1">
    <location>
        <begin position="266"/>
        <end position="276"/>
    </location>
</feature>
<feature type="compositionally biased region" description="Polar residues" evidence="1">
    <location>
        <begin position="22"/>
        <end position="36"/>
    </location>
</feature>
<dbReference type="Proteomes" id="UP000092993">
    <property type="component" value="Unassembled WGS sequence"/>
</dbReference>
<organism evidence="2 3">
    <name type="scientific">Grifola frondosa</name>
    <name type="common">Maitake</name>
    <name type="synonym">Polyporus frondosus</name>
    <dbReference type="NCBI Taxonomy" id="5627"/>
    <lineage>
        <taxon>Eukaryota</taxon>
        <taxon>Fungi</taxon>
        <taxon>Dikarya</taxon>
        <taxon>Basidiomycota</taxon>
        <taxon>Agaricomycotina</taxon>
        <taxon>Agaricomycetes</taxon>
        <taxon>Polyporales</taxon>
        <taxon>Grifolaceae</taxon>
        <taxon>Grifola</taxon>
    </lineage>
</organism>
<feature type="compositionally biased region" description="Basic and acidic residues" evidence="1">
    <location>
        <begin position="113"/>
        <end position="124"/>
    </location>
</feature>
<reference evidence="2 3" key="1">
    <citation type="submission" date="2016-03" db="EMBL/GenBank/DDBJ databases">
        <title>Whole genome sequencing of Grifola frondosa 9006-11.</title>
        <authorList>
            <person name="Min B."/>
            <person name="Park H."/>
            <person name="Kim J.-G."/>
            <person name="Cho H."/>
            <person name="Oh Y.-L."/>
            <person name="Kong W.-S."/>
            <person name="Choi I.-G."/>
        </authorList>
    </citation>
    <scope>NUCLEOTIDE SEQUENCE [LARGE SCALE GENOMIC DNA]</scope>
    <source>
        <strain evidence="2 3">9006-11</strain>
    </source>
</reference>
<comment type="caution">
    <text evidence="2">The sequence shown here is derived from an EMBL/GenBank/DDBJ whole genome shotgun (WGS) entry which is preliminary data.</text>
</comment>
<evidence type="ECO:0000313" key="2">
    <source>
        <dbReference type="EMBL" id="OBZ69944.1"/>
    </source>
</evidence>
<evidence type="ECO:0000313" key="3">
    <source>
        <dbReference type="Proteomes" id="UP000092993"/>
    </source>
</evidence>
<feature type="compositionally biased region" description="Basic and acidic residues" evidence="1">
    <location>
        <begin position="134"/>
        <end position="145"/>
    </location>
</feature>
<dbReference type="EMBL" id="LUGG01000015">
    <property type="protein sequence ID" value="OBZ69944.1"/>
    <property type="molecule type" value="Genomic_DNA"/>
</dbReference>
<gene>
    <name evidence="2" type="ORF">A0H81_10364</name>
</gene>
<feature type="region of interest" description="Disordered" evidence="1">
    <location>
        <begin position="1"/>
        <end position="145"/>
    </location>
</feature>
<feature type="compositionally biased region" description="Low complexity" evidence="1">
    <location>
        <begin position="1"/>
        <end position="12"/>
    </location>
</feature>
<dbReference type="AlphaFoldDB" id="A0A1C7M4C2"/>
<keyword evidence="3" id="KW-1185">Reference proteome</keyword>